<proteinExistence type="inferred from homology"/>
<comment type="function">
    <text evidence="7">Required for disulfide bond formation in some periplasmic proteins. Acts by transferring its disulfide bond to other proteins and is reduced in the process.</text>
</comment>
<dbReference type="InterPro" id="IPR018950">
    <property type="entry name" value="DiS-bond_isomerase_DsbC/G_N"/>
</dbReference>
<dbReference type="EMBL" id="AYEU01000007">
    <property type="protein sequence ID" value="ESK50652.1"/>
    <property type="molecule type" value="Genomic_DNA"/>
</dbReference>
<feature type="domain" description="Disulphide bond isomerase DsbC/G N-terminal" evidence="8">
    <location>
        <begin position="17"/>
        <end position="83"/>
    </location>
</feature>
<keyword evidence="4 7" id="KW-0574">Periplasm</keyword>
<evidence type="ECO:0000259" key="8">
    <source>
        <dbReference type="Pfam" id="PF10411"/>
    </source>
</evidence>
<protein>
    <recommendedName>
        <fullName evidence="7">Thiol:disulfide interchange protein</fullName>
    </recommendedName>
</protein>
<dbReference type="InterPro" id="IPR012336">
    <property type="entry name" value="Thioredoxin-like_fold"/>
</dbReference>
<dbReference type="RefSeq" id="WP_004902950.1">
    <property type="nucleotide sequence ID" value="NZ_BBTI01000017.1"/>
</dbReference>
<comment type="caution">
    <text evidence="10">The sequence shown here is derived from an EMBL/GenBank/DDBJ whole genome shotgun (WGS) entry which is preliminary data.</text>
</comment>
<dbReference type="Pfam" id="PF13098">
    <property type="entry name" value="Thioredoxin_2"/>
    <property type="match status" value="1"/>
</dbReference>
<feature type="signal peptide" evidence="7">
    <location>
        <begin position="1"/>
        <end position="19"/>
    </location>
</feature>
<evidence type="ECO:0000256" key="7">
    <source>
        <dbReference type="RuleBase" id="RU364038"/>
    </source>
</evidence>
<feature type="chain" id="PRO_5010006105" description="Thiol:disulfide interchange protein" evidence="7">
    <location>
        <begin position="20"/>
        <end position="232"/>
    </location>
</feature>
<keyword evidence="5" id="KW-1015">Disulfide bond</keyword>
<dbReference type="Gene3D" id="3.10.450.70">
    <property type="entry name" value="Disulphide bond isomerase, DsbC/G, N-terminal"/>
    <property type="match status" value="1"/>
</dbReference>
<evidence type="ECO:0000256" key="6">
    <source>
        <dbReference type="ARBA" id="ARBA00023284"/>
    </source>
</evidence>
<reference evidence="10 11" key="1">
    <citation type="submission" date="2013-10" db="EMBL/GenBank/DDBJ databases">
        <title>The Genome Sequence of Acinetobacter brisouii CIP 110357.</title>
        <authorList>
            <consortium name="The Broad Institute Genomics Platform"/>
            <consortium name="The Broad Institute Genome Sequencing Center for Infectious Disease"/>
            <person name="Cerqueira G."/>
            <person name="Feldgarden M."/>
            <person name="Courvalin P."/>
            <person name="Grillot-Courvalin C."/>
            <person name="Clermont D."/>
            <person name="Rocha E."/>
            <person name="Yoon E.-J."/>
            <person name="Nemec A."/>
            <person name="Young S.K."/>
            <person name="Zeng Q."/>
            <person name="Gargeya S."/>
            <person name="Fitzgerald M."/>
            <person name="Abouelleil A."/>
            <person name="Alvarado L."/>
            <person name="Berlin A.M."/>
            <person name="Chapman S.B."/>
            <person name="Gainer-Dewar J."/>
            <person name="Goldberg J."/>
            <person name="Gnerre S."/>
            <person name="Griggs A."/>
            <person name="Gujja S."/>
            <person name="Hansen M."/>
            <person name="Howarth C."/>
            <person name="Imamovic A."/>
            <person name="Ireland A."/>
            <person name="Larimer J."/>
            <person name="McCowan C."/>
            <person name="Murphy C."/>
            <person name="Pearson M."/>
            <person name="Poon T.W."/>
            <person name="Priest M."/>
            <person name="Roberts A."/>
            <person name="Saif S."/>
            <person name="Shea T."/>
            <person name="Sykes S."/>
            <person name="Wortman J."/>
            <person name="Nusbaum C."/>
            <person name="Birren B."/>
        </authorList>
    </citation>
    <scope>NUCLEOTIDE SEQUENCE [LARGE SCALE GENOMIC DNA]</scope>
    <source>
        <strain evidence="10 11">CIP 110357</strain>
    </source>
</reference>
<keyword evidence="3 7" id="KW-0732">Signal</keyword>
<comment type="subcellular location">
    <subcellularLocation>
        <location evidence="1 7">Periplasm</location>
    </subcellularLocation>
</comment>
<comment type="similarity">
    <text evidence="2 7">Belongs to the thioredoxin family. DsbC subfamily.</text>
</comment>
<dbReference type="InterPro" id="IPR009094">
    <property type="entry name" value="DiS-bond_isomerase_DsbC/G_N_sf"/>
</dbReference>
<feature type="domain" description="Thioredoxin-like fold" evidence="9">
    <location>
        <begin position="106"/>
        <end position="225"/>
    </location>
</feature>
<dbReference type="SUPFAM" id="SSF54423">
    <property type="entry name" value="DsbC/DsbG N-terminal domain-like"/>
    <property type="match status" value="1"/>
</dbReference>
<dbReference type="InterPro" id="IPR051470">
    <property type="entry name" value="Thiol:disulfide_interchange"/>
</dbReference>
<organism evidence="10 11">
    <name type="scientific">Acinetobacter brisouii CIP 110357</name>
    <dbReference type="NCBI Taxonomy" id="1341683"/>
    <lineage>
        <taxon>Bacteria</taxon>
        <taxon>Pseudomonadati</taxon>
        <taxon>Pseudomonadota</taxon>
        <taxon>Gammaproteobacteria</taxon>
        <taxon>Moraxellales</taxon>
        <taxon>Moraxellaceae</taxon>
        <taxon>Acinetobacter</taxon>
    </lineage>
</organism>
<dbReference type="STRING" id="396323.VH98_13940"/>
<gene>
    <name evidence="10" type="ORF">P255_02640</name>
</gene>
<evidence type="ECO:0000256" key="3">
    <source>
        <dbReference type="ARBA" id="ARBA00022729"/>
    </source>
</evidence>
<dbReference type="PATRIC" id="fig|1341683.3.peg.2609"/>
<dbReference type="InterPro" id="IPR033954">
    <property type="entry name" value="DiS-bond_Isoase_DsbC/G"/>
</dbReference>
<dbReference type="SUPFAM" id="SSF52833">
    <property type="entry name" value="Thioredoxin-like"/>
    <property type="match status" value="1"/>
</dbReference>
<evidence type="ECO:0000256" key="2">
    <source>
        <dbReference type="ARBA" id="ARBA00009813"/>
    </source>
</evidence>
<dbReference type="GO" id="GO:0042597">
    <property type="term" value="C:periplasmic space"/>
    <property type="evidence" value="ECO:0007669"/>
    <property type="project" value="UniProtKB-SubCell"/>
</dbReference>
<dbReference type="Pfam" id="PF10411">
    <property type="entry name" value="DsbC_N"/>
    <property type="match status" value="1"/>
</dbReference>
<evidence type="ECO:0000256" key="5">
    <source>
        <dbReference type="ARBA" id="ARBA00023157"/>
    </source>
</evidence>
<evidence type="ECO:0000313" key="11">
    <source>
        <dbReference type="Proteomes" id="UP000018418"/>
    </source>
</evidence>
<dbReference type="PANTHER" id="PTHR35272:SF3">
    <property type="entry name" value="THIOL:DISULFIDE INTERCHANGE PROTEIN DSBC"/>
    <property type="match status" value="1"/>
</dbReference>
<dbReference type="AlphaFoldDB" id="V2UKY3"/>
<dbReference type="OrthoDB" id="5298214at2"/>
<dbReference type="HOGENOM" id="CLU_083593_1_0_6"/>
<accession>V2UKY3</accession>
<name>V2UKY3_9GAMM</name>
<keyword evidence="11" id="KW-1185">Reference proteome</keyword>
<evidence type="ECO:0000256" key="1">
    <source>
        <dbReference type="ARBA" id="ARBA00004418"/>
    </source>
</evidence>
<dbReference type="InterPro" id="IPR036249">
    <property type="entry name" value="Thioredoxin-like_sf"/>
</dbReference>
<dbReference type="CDD" id="cd03020">
    <property type="entry name" value="DsbA_DsbC_DsbG"/>
    <property type="match status" value="1"/>
</dbReference>
<keyword evidence="6 7" id="KW-0676">Redox-active center</keyword>
<evidence type="ECO:0000313" key="10">
    <source>
        <dbReference type="EMBL" id="ESK50652.1"/>
    </source>
</evidence>
<dbReference type="Proteomes" id="UP000018418">
    <property type="component" value="Unassembled WGS sequence"/>
</dbReference>
<dbReference type="Gene3D" id="3.40.30.10">
    <property type="entry name" value="Glutaredoxin"/>
    <property type="match status" value="1"/>
</dbReference>
<sequence length="232" mass="26180">MKKLSLLLLAWCCSSLAVADVASLNSQLKRQYPNLNFQNIAATEVHGIYSATLDKQIVYLDEAGQHVMLGSMIRLKDQKNLTQNLVIQNNQVDWRSLPLQDALKQVKGNGQHQLAIFVDPNCPYCKKLEKELDKLNNVTIYRFLYPIRPQSIVPSKQVWCSPNRNYAWDNLMGRGLMPTASSTCANPIQRNLQLGQKLKIEGTPGLIFANGYRALGYTSAEQIQAFWQQNGL</sequence>
<evidence type="ECO:0000259" key="9">
    <source>
        <dbReference type="Pfam" id="PF13098"/>
    </source>
</evidence>
<dbReference type="PANTHER" id="PTHR35272">
    <property type="entry name" value="THIOL:DISULFIDE INTERCHANGE PROTEIN DSBC-RELATED"/>
    <property type="match status" value="1"/>
</dbReference>
<evidence type="ECO:0000256" key="4">
    <source>
        <dbReference type="ARBA" id="ARBA00022764"/>
    </source>
</evidence>